<dbReference type="InterPro" id="IPR038238">
    <property type="entry name" value="Clp1_C_sf"/>
</dbReference>
<evidence type="ECO:0000256" key="4">
    <source>
        <dbReference type="ARBA" id="ARBA00022840"/>
    </source>
</evidence>
<dbReference type="GO" id="GO:0031124">
    <property type="term" value="P:mRNA 3'-end processing"/>
    <property type="evidence" value="ECO:0007669"/>
    <property type="project" value="InterPro"/>
</dbReference>
<dbReference type="PANTHER" id="PTHR12755:SF6">
    <property type="entry name" value="POLYRIBONUCLEOTIDE 5'-HYDROXYL-KINASE CLP1"/>
    <property type="match status" value="1"/>
</dbReference>
<evidence type="ECO:0000259" key="5">
    <source>
        <dbReference type="Pfam" id="PF06807"/>
    </source>
</evidence>
<dbReference type="Pfam" id="PF06807">
    <property type="entry name" value="Clp1"/>
    <property type="match status" value="1"/>
</dbReference>
<accession>A0A167CWD1</accession>
<evidence type="ECO:0000259" key="6">
    <source>
        <dbReference type="Pfam" id="PF16575"/>
    </source>
</evidence>
<keyword evidence="3" id="KW-0547">Nucleotide-binding</keyword>
<evidence type="ECO:0000313" key="7">
    <source>
        <dbReference type="EMBL" id="ANB12182.1"/>
    </source>
</evidence>
<dbReference type="Proteomes" id="UP000189580">
    <property type="component" value="Chromosome a"/>
</dbReference>
<dbReference type="KEGG" id="slb:AWJ20_420"/>
<dbReference type="RefSeq" id="XP_018734659.1">
    <property type="nucleotide sequence ID" value="XM_018881261.1"/>
</dbReference>
<gene>
    <name evidence="7" type="primary">CLP1</name>
    <name evidence="7" type="ORF">AWJ20_420</name>
</gene>
<sequence>MSVYANLHFALEGLRPAATLGTGASNNSNPTSRGPCVLVLGPKDSGKTSLCKILTSYACKQQRFPMLVNLNPSEGVFTVPGTLSAAPVSDILDVEQGWGESQINGPAHLHPKQPYAHFYGLESPLTNVNYYKHVISRLALAVSSRLDKDEVVAGSGVIIDTPSTLMERDPGHSIVSSIVADFNVTAIVVVGHERVYSEMVKRFKDKKTVSVIKVVKSGGCVERDASYLRSLQSRSIHDYFYGSFKQNLSPYTVTVDFSAVKVYRIAEESALQNTSVLPIGEDEVSAVTKDPASEYLVPLEPSTILQNCVMAVLNASREDSIPSLVESEVLGFVHV</sequence>
<evidence type="ECO:0000256" key="1">
    <source>
        <dbReference type="ARBA" id="ARBA00018706"/>
    </source>
</evidence>
<reference evidence="7 8" key="1">
    <citation type="submission" date="2016-02" db="EMBL/GenBank/DDBJ databases">
        <title>Complete genome sequence and transcriptome regulation of the pentose utilising yeast Sugiyamaella lignohabitans.</title>
        <authorList>
            <person name="Bellasio M."/>
            <person name="Peymann A."/>
            <person name="Valli M."/>
            <person name="Sipitzky M."/>
            <person name="Graf A."/>
            <person name="Sauer M."/>
            <person name="Marx H."/>
            <person name="Mattanovich D."/>
        </authorList>
    </citation>
    <scope>NUCLEOTIDE SEQUENCE [LARGE SCALE GENOMIC DNA]</scope>
    <source>
        <strain evidence="7 8">CBS 10342</strain>
    </source>
</reference>
<organism evidence="7 8">
    <name type="scientific">Sugiyamaella lignohabitans</name>
    <dbReference type="NCBI Taxonomy" id="796027"/>
    <lineage>
        <taxon>Eukaryota</taxon>
        <taxon>Fungi</taxon>
        <taxon>Dikarya</taxon>
        <taxon>Ascomycota</taxon>
        <taxon>Saccharomycotina</taxon>
        <taxon>Dipodascomycetes</taxon>
        <taxon>Dipodascales</taxon>
        <taxon>Trichomonascaceae</taxon>
        <taxon>Sugiyamaella</taxon>
    </lineage>
</organism>
<dbReference type="InterPro" id="IPR027417">
    <property type="entry name" value="P-loop_NTPase"/>
</dbReference>
<evidence type="ECO:0000256" key="2">
    <source>
        <dbReference type="ARBA" id="ARBA00019824"/>
    </source>
</evidence>
<dbReference type="GeneID" id="30036306"/>
<evidence type="ECO:0000313" key="8">
    <source>
        <dbReference type="Proteomes" id="UP000189580"/>
    </source>
</evidence>
<protein>
    <recommendedName>
        <fullName evidence="2">Polynucleotide 5'-hydroxyl-kinase GRC3</fullName>
    </recommendedName>
    <alternativeName>
        <fullName evidence="1">Polynucleotide 5'-hydroxyl-kinase grc3</fullName>
    </alternativeName>
</protein>
<proteinExistence type="predicted"/>
<dbReference type="EMBL" id="CP014501">
    <property type="protein sequence ID" value="ANB12182.1"/>
    <property type="molecule type" value="Genomic_DNA"/>
</dbReference>
<feature type="domain" description="Clp1 P-loop" evidence="6">
    <location>
        <begin position="41"/>
        <end position="242"/>
    </location>
</feature>
<dbReference type="InterPro" id="IPR010655">
    <property type="entry name" value="Clp1_C"/>
</dbReference>
<dbReference type="InterPro" id="IPR032319">
    <property type="entry name" value="CLP1_P"/>
</dbReference>
<dbReference type="InterPro" id="IPR045116">
    <property type="entry name" value="Clp1/Grc3"/>
</dbReference>
<keyword evidence="8" id="KW-1185">Reference proteome</keyword>
<dbReference type="GO" id="GO:0005524">
    <property type="term" value="F:ATP binding"/>
    <property type="evidence" value="ECO:0007669"/>
    <property type="project" value="UniProtKB-KW"/>
</dbReference>
<dbReference type="PANTHER" id="PTHR12755">
    <property type="entry name" value="CLEAVAGE/POLYADENYLATION FACTOR IA SUBUNIT CLP1P"/>
    <property type="match status" value="1"/>
</dbReference>
<keyword evidence="4" id="KW-0067">ATP-binding</keyword>
<dbReference type="GO" id="GO:0006388">
    <property type="term" value="P:tRNA splicing, via endonucleolytic cleavage and ligation"/>
    <property type="evidence" value="ECO:0007669"/>
    <property type="project" value="TreeGrafter"/>
</dbReference>
<feature type="domain" description="Clp1 C-terminal" evidence="5">
    <location>
        <begin position="248"/>
        <end position="335"/>
    </location>
</feature>
<name>A0A167CWD1_9ASCO</name>
<dbReference type="OrthoDB" id="258143at2759"/>
<dbReference type="AlphaFoldDB" id="A0A167CWD1"/>
<evidence type="ECO:0000256" key="3">
    <source>
        <dbReference type="ARBA" id="ARBA00022741"/>
    </source>
</evidence>
<dbReference type="Pfam" id="PF16575">
    <property type="entry name" value="CLP1_P"/>
    <property type="match status" value="1"/>
</dbReference>
<dbReference type="SUPFAM" id="SSF52540">
    <property type="entry name" value="P-loop containing nucleoside triphosphate hydrolases"/>
    <property type="match status" value="1"/>
</dbReference>
<dbReference type="GO" id="GO:0051731">
    <property type="term" value="F:polynucleotide 5'-hydroxyl-kinase activity"/>
    <property type="evidence" value="ECO:0007669"/>
    <property type="project" value="InterPro"/>
</dbReference>
<dbReference type="Gene3D" id="2.40.30.330">
    <property type="entry name" value="Pre-mRNA cleavage complex subunit Clp1, C-terminal domain"/>
    <property type="match status" value="1"/>
</dbReference>
<dbReference type="GO" id="GO:0005634">
    <property type="term" value="C:nucleus"/>
    <property type="evidence" value="ECO:0007669"/>
    <property type="project" value="TreeGrafter"/>
</dbReference>
<dbReference type="Gene3D" id="3.40.50.300">
    <property type="entry name" value="P-loop containing nucleotide triphosphate hydrolases"/>
    <property type="match status" value="1"/>
</dbReference>